<name>A0AAD9JK87_RIDPI</name>
<evidence type="ECO:0000313" key="2">
    <source>
        <dbReference type="Proteomes" id="UP001209878"/>
    </source>
</evidence>
<organism evidence="1 2">
    <name type="scientific">Ridgeia piscesae</name>
    <name type="common">Tubeworm</name>
    <dbReference type="NCBI Taxonomy" id="27915"/>
    <lineage>
        <taxon>Eukaryota</taxon>
        <taxon>Metazoa</taxon>
        <taxon>Spiralia</taxon>
        <taxon>Lophotrochozoa</taxon>
        <taxon>Annelida</taxon>
        <taxon>Polychaeta</taxon>
        <taxon>Sedentaria</taxon>
        <taxon>Canalipalpata</taxon>
        <taxon>Sabellida</taxon>
        <taxon>Siboglinidae</taxon>
        <taxon>Ridgeia</taxon>
    </lineage>
</organism>
<protein>
    <submittedName>
        <fullName evidence="1">Uncharacterized protein</fullName>
    </submittedName>
</protein>
<comment type="caution">
    <text evidence="1">The sequence shown here is derived from an EMBL/GenBank/DDBJ whole genome shotgun (WGS) entry which is preliminary data.</text>
</comment>
<dbReference type="AlphaFoldDB" id="A0AAD9JK87"/>
<reference evidence="1" key="1">
    <citation type="journal article" date="2023" name="Mol. Biol. Evol.">
        <title>Third-Generation Sequencing Reveals the Adaptive Role of the Epigenome in Three Deep-Sea Polychaetes.</title>
        <authorList>
            <person name="Perez M."/>
            <person name="Aroh O."/>
            <person name="Sun Y."/>
            <person name="Lan Y."/>
            <person name="Juniper S.K."/>
            <person name="Young C.R."/>
            <person name="Angers B."/>
            <person name="Qian P.Y."/>
        </authorList>
    </citation>
    <scope>NUCLEOTIDE SEQUENCE</scope>
    <source>
        <strain evidence="1">R07B-5</strain>
    </source>
</reference>
<sequence>MHVYVKRSIQFSGMPKRSTLYFPGRPVQSSTISTWLQNI</sequence>
<proteinExistence type="predicted"/>
<dbReference type="EMBL" id="JAODUO010002234">
    <property type="protein sequence ID" value="KAK2153988.1"/>
    <property type="molecule type" value="Genomic_DNA"/>
</dbReference>
<dbReference type="Proteomes" id="UP001209878">
    <property type="component" value="Unassembled WGS sequence"/>
</dbReference>
<gene>
    <name evidence="1" type="ORF">NP493_2232g00002</name>
</gene>
<evidence type="ECO:0000313" key="1">
    <source>
        <dbReference type="EMBL" id="KAK2153988.1"/>
    </source>
</evidence>
<keyword evidence="2" id="KW-1185">Reference proteome</keyword>
<accession>A0AAD9JK87</accession>